<keyword evidence="2" id="KW-1185">Reference proteome</keyword>
<gene>
    <name evidence="1" type="ORF">LR394_08205</name>
</gene>
<proteinExistence type="predicted"/>
<protein>
    <submittedName>
        <fullName evidence="1">Uncharacterized protein</fullName>
    </submittedName>
</protein>
<sequence length="93" mass="10520">MSEVWSEFTYEGRRRSACFFEQPQGRDLEAWMLWLERHGIDPGNTALGAIAADDELCMVEYFPRGTGAFYGPIEHVQLEAPALPFPKPQEVSA</sequence>
<evidence type="ECO:0000313" key="1">
    <source>
        <dbReference type="EMBL" id="MCD5310874.1"/>
    </source>
</evidence>
<reference evidence="1" key="1">
    <citation type="submission" date="2021-11" db="EMBL/GenBank/DDBJ databases">
        <title>Streptomyces corallinus and Kineosporia corallina sp. nov., two new coral-derived marine actinobacteria.</title>
        <authorList>
            <person name="Buangrab K."/>
            <person name="Sutthacheep M."/>
            <person name="Yeemin T."/>
            <person name="Harunari E."/>
            <person name="Igarashi Y."/>
            <person name="Sripreechasak P."/>
            <person name="Kanchanasin P."/>
            <person name="Tanasupawat S."/>
            <person name="Phongsopitanun W."/>
        </authorList>
    </citation>
    <scope>NUCLEOTIDE SEQUENCE</scope>
    <source>
        <strain evidence="1">JCM 31032</strain>
    </source>
</reference>
<dbReference type="RefSeq" id="WP_231440050.1">
    <property type="nucleotide sequence ID" value="NZ_JAJOMB010000003.1"/>
</dbReference>
<dbReference type="EMBL" id="JAJOMB010000003">
    <property type="protein sequence ID" value="MCD5310874.1"/>
    <property type="molecule type" value="Genomic_DNA"/>
</dbReference>
<comment type="caution">
    <text evidence="1">The sequence shown here is derived from an EMBL/GenBank/DDBJ whole genome shotgun (WGS) entry which is preliminary data.</text>
</comment>
<dbReference type="Proteomes" id="UP001138997">
    <property type="component" value="Unassembled WGS sequence"/>
</dbReference>
<name>A0A9X1NBP1_9ACTN</name>
<organism evidence="1 2">
    <name type="scientific">Kineosporia babensis</name>
    <dbReference type="NCBI Taxonomy" id="499548"/>
    <lineage>
        <taxon>Bacteria</taxon>
        <taxon>Bacillati</taxon>
        <taxon>Actinomycetota</taxon>
        <taxon>Actinomycetes</taxon>
        <taxon>Kineosporiales</taxon>
        <taxon>Kineosporiaceae</taxon>
        <taxon>Kineosporia</taxon>
    </lineage>
</organism>
<dbReference type="AlphaFoldDB" id="A0A9X1NBP1"/>
<accession>A0A9X1NBP1</accession>
<evidence type="ECO:0000313" key="2">
    <source>
        <dbReference type="Proteomes" id="UP001138997"/>
    </source>
</evidence>